<gene>
    <name evidence="6" type="ORF">BW47_08870</name>
</gene>
<protein>
    <recommendedName>
        <fullName evidence="4">CRISPR-associated endoribonuclease</fullName>
    </recommendedName>
</protein>
<evidence type="ECO:0000259" key="5">
    <source>
        <dbReference type="Pfam" id="PF01881"/>
    </source>
</evidence>
<dbReference type="InterPro" id="IPR045747">
    <property type="entry name" value="CRISPR-assoc_prot_Cas6_N_sf"/>
</dbReference>
<dbReference type="EMBL" id="CP007389">
    <property type="protein sequence ID" value="APT74565.1"/>
    <property type="molecule type" value="Genomic_DNA"/>
</dbReference>
<feature type="domain" description="CRISPR associated protein Cas6 C-terminal" evidence="5">
    <location>
        <begin position="125"/>
        <end position="240"/>
    </location>
</feature>
<dbReference type="Pfam" id="PF01881">
    <property type="entry name" value="Cas_Cas6_C"/>
    <property type="match status" value="1"/>
</dbReference>
<reference evidence="6 7" key="1">
    <citation type="submission" date="2014-02" db="EMBL/GenBank/DDBJ databases">
        <title>Diversity of Thermotogales isolates from hydrothermal vents.</title>
        <authorList>
            <person name="Haverkamp T.H.A."/>
            <person name="Lossouarn J."/>
            <person name="Geslin C."/>
            <person name="Nesbo C.L."/>
        </authorList>
    </citation>
    <scope>NUCLEOTIDE SEQUENCE [LARGE SCALE GENOMIC DNA]</scope>
    <source>
        <strain evidence="6 7">431</strain>
    </source>
</reference>
<evidence type="ECO:0000256" key="2">
    <source>
        <dbReference type="ARBA" id="ARBA00022884"/>
    </source>
</evidence>
<dbReference type="NCBIfam" id="TIGR01877">
    <property type="entry name" value="cas_cas6"/>
    <property type="match status" value="1"/>
</dbReference>
<proteinExistence type="inferred from homology"/>
<organism evidence="6 7">
    <name type="scientific">Thermosipho melanesiensis</name>
    <dbReference type="NCBI Taxonomy" id="46541"/>
    <lineage>
        <taxon>Bacteria</taxon>
        <taxon>Thermotogati</taxon>
        <taxon>Thermotogota</taxon>
        <taxon>Thermotogae</taxon>
        <taxon>Thermotogales</taxon>
        <taxon>Fervidobacteriaceae</taxon>
        <taxon>Thermosipho</taxon>
    </lineage>
</organism>
<dbReference type="Proteomes" id="UP000185490">
    <property type="component" value="Chromosome"/>
</dbReference>
<name>A0ABM6GFY2_9BACT</name>
<accession>A0ABM6GFY2</accession>
<evidence type="ECO:0000313" key="6">
    <source>
        <dbReference type="EMBL" id="APT74565.1"/>
    </source>
</evidence>
<dbReference type="PIRSF" id="PIRSF005054">
    <property type="entry name" value="PF1131"/>
    <property type="match status" value="1"/>
</dbReference>
<keyword evidence="3" id="KW-0051">Antiviral defense</keyword>
<comment type="function">
    <text evidence="4">CRISPR (clustered regularly interspaced short palindromic repeat), is an adaptive immune system that provides protection against mobile genetic elements (viruses, transposable elements and conjugative plasmids). CRISPR clusters contain sequences complementary to antecedent mobile elements and target invading nucleic acids. CRISPR clusters are transcribed and processed into CRISPR RNA (crRNA).</text>
</comment>
<dbReference type="Gene3D" id="3.30.70.1900">
    <property type="match status" value="1"/>
</dbReference>
<dbReference type="PANTHER" id="PTHR36984:SF1">
    <property type="entry name" value="CRISPR-ASSOCIATED ENDORIBONUCLEASE CAS6 1"/>
    <property type="match status" value="1"/>
</dbReference>
<evidence type="ECO:0000313" key="7">
    <source>
        <dbReference type="Proteomes" id="UP000185490"/>
    </source>
</evidence>
<dbReference type="RefSeq" id="WP_012057878.1">
    <property type="nucleotide sequence ID" value="NZ_CP007389.1"/>
</dbReference>
<dbReference type="CDD" id="cd21140">
    <property type="entry name" value="Cas6_I-like"/>
    <property type="match status" value="1"/>
</dbReference>
<dbReference type="PANTHER" id="PTHR36984">
    <property type="entry name" value="CRISPR-ASSOCIATED ENDORIBONUCLEASE CAS6 1"/>
    <property type="match status" value="1"/>
</dbReference>
<evidence type="ECO:0000256" key="3">
    <source>
        <dbReference type="ARBA" id="ARBA00023118"/>
    </source>
</evidence>
<keyword evidence="2" id="KW-0694">RNA-binding</keyword>
<dbReference type="InterPro" id="IPR049435">
    <property type="entry name" value="Cas_Cas6_C"/>
</dbReference>
<dbReference type="Gene3D" id="3.30.70.1890">
    <property type="match status" value="1"/>
</dbReference>
<evidence type="ECO:0000256" key="1">
    <source>
        <dbReference type="ARBA" id="ARBA00005937"/>
    </source>
</evidence>
<keyword evidence="7" id="KW-1185">Reference proteome</keyword>
<dbReference type="InterPro" id="IPR010156">
    <property type="entry name" value="CRISPR-assoc_prot_Cas6"/>
</dbReference>
<evidence type="ECO:0000256" key="4">
    <source>
        <dbReference type="PIRNR" id="PIRNR005054"/>
    </source>
</evidence>
<comment type="similarity">
    <text evidence="1 4">Belongs to the CRISPR-associated protein Cas6/Cse3/CasE family.</text>
</comment>
<sequence length="243" mass="29069">MRLRVKFNFDRLNLPIHYNHILHATILNMINNEEFRKFIHDRGYKFEKRVFKLYTFSRLIGRFEIDTEIKEINFFDNVYLYISSYDDNFCYYIMEKLLTFENIRMGKNILKVEKIETINFMPTDTLKVVTRSPVTVYSTYIDETGKKKTLFYHPDDFKFKEIVEKNIIKKYRALHNREPQGRIEVKHVGKSPKFVLVFYKGFKIKGWMTAFDLIGDPELVKIAYETGLGSKNSQGFGFIEQIK</sequence>